<organism evidence="1">
    <name type="scientific">marine metagenome</name>
    <dbReference type="NCBI Taxonomy" id="408172"/>
    <lineage>
        <taxon>unclassified sequences</taxon>
        <taxon>metagenomes</taxon>
        <taxon>ecological metagenomes</taxon>
    </lineage>
</organism>
<reference evidence="1" key="1">
    <citation type="submission" date="2018-05" db="EMBL/GenBank/DDBJ databases">
        <authorList>
            <person name="Lanie J.A."/>
            <person name="Ng W.-L."/>
            <person name="Kazmierczak K.M."/>
            <person name="Andrzejewski T.M."/>
            <person name="Davidsen T.M."/>
            <person name="Wayne K.J."/>
            <person name="Tettelin H."/>
            <person name="Glass J.I."/>
            <person name="Rusch D."/>
            <person name="Podicherti R."/>
            <person name="Tsui H.-C.T."/>
            <person name="Winkler M.E."/>
        </authorList>
    </citation>
    <scope>NUCLEOTIDE SEQUENCE</scope>
</reference>
<protein>
    <recommendedName>
        <fullName evidence="2">Fibronectin type-III domain-containing protein</fullName>
    </recommendedName>
</protein>
<feature type="non-terminal residue" evidence="1">
    <location>
        <position position="259"/>
    </location>
</feature>
<gene>
    <name evidence="1" type="ORF">METZ01_LOCUS444063</name>
</gene>
<dbReference type="SUPFAM" id="SSF49265">
    <property type="entry name" value="Fibronectin type III"/>
    <property type="match status" value="1"/>
</dbReference>
<evidence type="ECO:0008006" key="2">
    <source>
        <dbReference type="Google" id="ProtNLM"/>
    </source>
</evidence>
<name>A0A382Z7N3_9ZZZZ</name>
<dbReference type="Gene3D" id="2.60.40.10">
    <property type="entry name" value="Immunoglobulins"/>
    <property type="match status" value="1"/>
</dbReference>
<proteinExistence type="predicted"/>
<dbReference type="InterPro" id="IPR013783">
    <property type="entry name" value="Ig-like_fold"/>
</dbReference>
<dbReference type="EMBL" id="UINC01181493">
    <property type="protein sequence ID" value="SVD91209.1"/>
    <property type="molecule type" value="Genomic_DNA"/>
</dbReference>
<dbReference type="AlphaFoldDB" id="A0A382Z7N3"/>
<dbReference type="InterPro" id="IPR036116">
    <property type="entry name" value="FN3_sf"/>
</dbReference>
<evidence type="ECO:0000313" key="1">
    <source>
        <dbReference type="EMBL" id="SVD91209.1"/>
    </source>
</evidence>
<accession>A0A382Z7N3</accession>
<sequence length="259" mass="26997">SVKSTSTNTTYGTGASINITVNFSESVTLSSSSSMTVYLNSATDRTVSITSISSDTSASGTYTVVEGDASSDLSVDSIRVSSGASLSDAAGNAMAVFTIPSGSNLSDNNAIVINTAKPSTPTSFVVSSNYGSVGLAWTAISSAEKYKVFKRKSSSSDFSLLSDTITINSYNDTTFGGDLTRYYYYVMSVNNLGDSSPSDTLYGYPSKIWYVEMAAQGGDDDDNDGKSKATAFETVEKAVKNNSDLASGDTIYVGPSISS</sequence>
<feature type="non-terminal residue" evidence="1">
    <location>
        <position position="1"/>
    </location>
</feature>